<name>A0A225V1U4_9STRA</name>
<keyword evidence="3" id="KW-1185">Reference proteome</keyword>
<dbReference type="SUPFAM" id="SSF56112">
    <property type="entry name" value="Protein kinase-like (PK-like)"/>
    <property type="match status" value="1"/>
</dbReference>
<keyword evidence="2" id="KW-0418">Kinase</keyword>
<dbReference type="AlphaFoldDB" id="A0A225V1U4"/>
<evidence type="ECO:0000313" key="2">
    <source>
        <dbReference type="EMBL" id="OWY99262.1"/>
    </source>
</evidence>
<dbReference type="EMBL" id="NBNE01008650">
    <property type="protein sequence ID" value="OWY99262.1"/>
    <property type="molecule type" value="Genomic_DNA"/>
</dbReference>
<proteinExistence type="predicted"/>
<protein>
    <submittedName>
        <fullName evidence="2">TKL protein kinase</fullName>
    </submittedName>
</protein>
<dbReference type="InterPro" id="IPR011009">
    <property type="entry name" value="Kinase-like_dom_sf"/>
</dbReference>
<accession>A0A225V1U4</accession>
<dbReference type="Proteomes" id="UP000198211">
    <property type="component" value="Unassembled WGS sequence"/>
</dbReference>
<dbReference type="InterPro" id="IPR000719">
    <property type="entry name" value="Prot_kinase_dom"/>
</dbReference>
<dbReference type="PROSITE" id="PS50011">
    <property type="entry name" value="PROTEIN_KINASE_DOM"/>
    <property type="match status" value="1"/>
</dbReference>
<dbReference type="STRING" id="4795.A0A225V1U4"/>
<dbReference type="GO" id="GO:0005524">
    <property type="term" value="F:ATP binding"/>
    <property type="evidence" value="ECO:0007669"/>
    <property type="project" value="InterPro"/>
</dbReference>
<dbReference type="Pfam" id="PF00069">
    <property type="entry name" value="Pkinase"/>
    <property type="match status" value="1"/>
</dbReference>
<evidence type="ECO:0000313" key="3">
    <source>
        <dbReference type="Proteomes" id="UP000198211"/>
    </source>
</evidence>
<dbReference type="GO" id="GO:0004672">
    <property type="term" value="F:protein kinase activity"/>
    <property type="evidence" value="ECO:0007669"/>
    <property type="project" value="InterPro"/>
</dbReference>
<keyword evidence="2" id="KW-0808">Transferase</keyword>
<sequence>MSFMITTDGRAKLIDFGLSCVERGGERPRGAIQWKSPEWLAGDGPTFVSDIYRLGMCIIQAITGLYPWGRMLDTVVRKFVSEEKLPNKQDFFGTREWELVERIYRYDHQLLTRWCMSLVNLLPIITTDNVLILVNAEPTSTIGKQDKYELRQDPK</sequence>
<dbReference type="Gene3D" id="1.10.510.10">
    <property type="entry name" value="Transferase(Phosphotransferase) domain 1"/>
    <property type="match status" value="1"/>
</dbReference>
<dbReference type="OrthoDB" id="117485at2759"/>
<comment type="caution">
    <text evidence="2">The sequence shown here is derived from an EMBL/GenBank/DDBJ whole genome shotgun (WGS) entry which is preliminary data.</text>
</comment>
<feature type="domain" description="Protein kinase" evidence="1">
    <location>
        <begin position="1"/>
        <end position="155"/>
    </location>
</feature>
<reference evidence="3" key="1">
    <citation type="submission" date="2017-03" db="EMBL/GenBank/DDBJ databases">
        <title>Phytopthora megakarya and P. palmivora, two closely related causual agents of cacao black pod achieved similar genome size and gene model numbers by different mechanisms.</title>
        <authorList>
            <person name="Ali S."/>
            <person name="Shao J."/>
            <person name="Larry D.J."/>
            <person name="Kronmiller B."/>
            <person name="Shen D."/>
            <person name="Strem M.D."/>
            <person name="Melnick R.L."/>
            <person name="Guiltinan M.J."/>
            <person name="Tyler B.M."/>
            <person name="Meinhardt L.W."/>
            <person name="Bailey B.A."/>
        </authorList>
    </citation>
    <scope>NUCLEOTIDE SEQUENCE [LARGE SCALE GENOMIC DNA]</scope>
    <source>
        <strain evidence="3">zdho120</strain>
    </source>
</reference>
<organism evidence="2 3">
    <name type="scientific">Phytophthora megakarya</name>
    <dbReference type="NCBI Taxonomy" id="4795"/>
    <lineage>
        <taxon>Eukaryota</taxon>
        <taxon>Sar</taxon>
        <taxon>Stramenopiles</taxon>
        <taxon>Oomycota</taxon>
        <taxon>Peronosporomycetes</taxon>
        <taxon>Peronosporales</taxon>
        <taxon>Peronosporaceae</taxon>
        <taxon>Phytophthora</taxon>
    </lineage>
</organism>
<evidence type="ECO:0000259" key="1">
    <source>
        <dbReference type="PROSITE" id="PS50011"/>
    </source>
</evidence>
<gene>
    <name evidence="2" type="ORF">PHMEG_00029765</name>
</gene>